<dbReference type="SUPFAM" id="SSF53927">
    <property type="entry name" value="Cytidine deaminase-like"/>
    <property type="match status" value="1"/>
</dbReference>
<dbReference type="GO" id="GO:0016787">
    <property type="term" value="F:hydrolase activity"/>
    <property type="evidence" value="ECO:0007669"/>
    <property type="project" value="InterPro"/>
</dbReference>
<dbReference type="Proteomes" id="UP000186917">
    <property type="component" value="Unassembled WGS sequence"/>
</dbReference>
<dbReference type="Gene3D" id="3.40.140.10">
    <property type="entry name" value="Cytidine Deaminase, domain 2"/>
    <property type="match status" value="1"/>
</dbReference>
<organism evidence="4 5">
    <name type="scientific">Filimonas lacunae</name>
    <dbReference type="NCBI Taxonomy" id="477680"/>
    <lineage>
        <taxon>Bacteria</taxon>
        <taxon>Pseudomonadati</taxon>
        <taxon>Bacteroidota</taxon>
        <taxon>Chitinophagia</taxon>
        <taxon>Chitinophagales</taxon>
        <taxon>Chitinophagaceae</taxon>
        <taxon>Filimonas</taxon>
    </lineage>
</organism>
<dbReference type="Pfam" id="PF00383">
    <property type="entry name" value="dCMP_cyt_deam_1"/>
    <property type="match status" value="1"/>
</dbReference>
<dbReference type="PANTHER" id="PTHR11079:SF162">
    <property type="entry name" value="RIBOFLAVIN BIOSYNTHESIS PROTEIN PYRD, CHLOROPLASTIC"/>
    <property type="match status" value="1"/>
</dbReference>
<dbReference type="GO" id="GO:0008270">
    <property type="term" value="F:zinc ion binding"/>
    <property type="evidence" value="ECO:0007669"/>
    <property type="project" value="InterPro"/>
</dbReference>
<keyword evidence="1" id="KW-0479">Metal-binding</keyword>
<evidence type="ECO:0000313" key="5">
    <source>
        <dbReference type="Proteomes" id="UP000186917"/>
    </source>
</evidence>
<dbReference type="PANTHER" id="PTHR11079">
    <property type="entry name" value="CYTOSINE DEAMINASE FAMILY MEMBER"/>
    <property type="match status" value="1"/>
</dbReference>
<accession>A0A1N7QVI8</accession>
<evidence type="ECO:0000256" key="2">
    <source>
        <dbReference type="ARBA" id="ARBA00022833"/>
    </source>
</evidence>
<evidence type="ECO:0000259" key="3">
    <source>
        <dbReference type="PROSITE" id="PS51747"/>
    </source>
</evidence>
<dbReference type="CDD" id="cd01285">
    <property type="entry name" value="nucleoside_deaminase"/>
    <property type="match status" value="1"/>
</dbReference>
<dbReference type="PROSITE" id="PS00903">
    <property type="entry name" value="CYT_DCMP_DEAMINASES_1"/>
    <property type="match status" value="1"/>
</dbReference>
<gene>
    <name evidence="4" type="ORF">SAMN05421788_10770</name>
</gene>
<sequence>MNTRSLQVNDEIFMRRCLALASIAKSRGKTAVGALVVRDNEIIAEGIESSEEYPALVAHAEIVALLKAAEVLGTRDLSGCIMYTTAEPCFMCSYLLRETKIGEVVFGASAGQIGGTNPDFPLLTTDKIARWPVQLTIRGAVLEQECIAMLRKQH</sequence>
<dbReference type="AlphaFoldDB" id="A0A1N7QVI8"/>
<name>A0A1N7QVI8_9BACT</name>
<keyword evidence="5" id="KW-1185">Reference proteome</keyword>
<feature type="domain" description="CMP/dCMP-type deaminase" evidence="3">
    <location>
        <begin position="8"/>
        <end position="117"/>
    </location>
</feature>
<keyword evidence="2" id="KW-0862">Zinc</keyword>
<dbReference type="RefSeq" id="WP_076380675.1">
    <property type="nucleotide sequence ID" value="NZ_AP017422.1"/>
</dbReference>
<dbReference type="EMBL" id="FTOR01000007">
    <property type="protein sequence ID" value="SIT26868.1"/>
    <property type="molecule type" value="Genomic_DNA"/>
</dbReference>
<proteinExistence type="predicted"/>
<dbReference type="OrthoDB" id="9802676at2"/>
<dbReference type="InterPro" id="IPR016192">
    <property type="entry name" value="APOBEC/CMP_deaminase_Zn-bd"/>
</dbReference>
<protein>
    <submittedName>
        <fullName evidence="4">tRNA(Adenine34) deaminase</fullName>
    </submittedName>
</protein>
<evidence type="ECO:0000256" key="1">
    <source>
        <dbReference type="ARBA" id="ARBA00022723"/>
    </source>
</evidence>
<evidence type="ECO:0000313" key="4">
    <source>
        <dbReference type="EMBL" id="SIT26868.1"/>
    </source>
</evidence>
<dbReference type="InterPro" id="IPR016193">
    <property type="entry name" value="Cytidine_deaminase-like"/>
</dbReference>
<dbReference type="PROSITE" id="PS51747">
    <property type="entry name" value="CYT_DCMP_DEAMINASES_2"/>
    <property type="match status" value="1"/>
</dbReference>
<reference evidence="5" key="1">
    <citation type="submission" date="2017-01" db="EMBL/GenBank/DDBJ databases">
        <authorList>
            <person name="Varghese N."/>
            <person name="Submissions S."/>
        </authorList>
    </citation>
    <scope>NUCLEOTIDE SEQUENCE [LARGE SCALE GENOMIC DNA]</scope>
    <source>
        <strain evidence="5">DSM 21054</strain>
    </source>
</reference>
<dbReference type="STRING" id="477680.SAMN05421788_10770"/>
<dbReference type="InterPro" id="IPR002125">
    <property type="entry name" value="CMP_dCMP_dom"/>
</dbReference>